<reference evidence="4" key="1">
    <citation type="journal article" date="2014" name="Nat. Genet.">
        <title>A reference genome for common bean and genome-wide analysis of dual domestications.</title>
        <authorList>
            <person name="Schmutz J."/>
            <person name="McClean P.E."/>
            <person name="Mamidi S."/>
            <person name="Wu G.A."/>
            <person name="Cannon S.B."/>
            <person name="Grimwood J."/>
            <person name="Jenkins J."/>
            <person name="Shu S."/>
            <person name="Song Q."/>
            <person name="Chavarro C."/>
            <person name="Torres-Torres M."/>
            <person name="Geffroy V."/>
            <person name="Moghaddam S.M."/>
            <person name="Gao D."/>
            <person name="Abernathy B."/>
            <person name="Barry K."/>
            <person name="Blair M."/>
            <person name="Brick M.A."/>
            <person name="Chovatia M."/>
            <person name="Gepts P."/>
            <person name="Goodstein D.M."/>
            <person name="Gonzales M."/>
            <person name="Hellsten U."/>
            <person name="Hyten D.L."/>
            <person name="Jia G."/>
            <person name="Kelly J.D."/>
            <person name="Kudrna D."/>
            <person name="Lee R."/>
            <person name="Richard M.M."/>
            <person name="Miklas P.N."/>
            <person name="Osorno J.M."/>
            <person name="Rodrigues J."/>
            <person name="Thareau V."/>
            <person name="Urrea C.A."/>
            <person name="Wang M."/>
            <person name="Yu Y."/>
            <person name="Zhang M."/>
            <person name="Wing R.A."/>
            <person name="Cregan P.B."/>
            <person name="Rokhsar D.S."/>
            <person name="Jackson S.A."/>
        </authorList>
    </citation>
    <scope>NUCLEOTIDE SEQUENCE [LARGE SCALE GENOMIC DNA]</scope>
    <source>
        <strain evidence="4">cv. G19833</strain>
    </source>
</reference>
<keyword evidence="1" id="KW-0175">Coiled coil</keyword>
<evidence type="ECO:0000256" key="2">
    <source>
        <dbReference type="SAM" id="MobiDB-lite"/>
    </source>
</evidence>
<evidence type="ECO:0008006" key="5">
    <source>
        <dbReference type="Google" id="ProtNLM"/>
    </source>
</evidence>
<organism evidence="3 4">
    <name type="scientific">Phaseolus vulgaris</name>
    <name type="common">Kidney bean</name>
    <name type="synonym">French bean</name>
    <dbReference type="NCBI Taxonomy" id="3885"/>
    <lineage>
        <taxon>Eukaryota</taxon>
        <taxon>Viridiplantae</taxon>
        <taxon>Streptophyta</taxon>
        <taxon>Embryophyta</taxon>
        <taxon>Tracheophyta</taxon>
        <taxon>Spermatophyta</taxon>
        <taxon>Magnoliopsida</taxon>
        <taxon>eudicotyledons</taxon>
        <taxon>Gunneridae</taxon>
        <taxon>Pentapetalae</taxon>
        <taxon>rosids</taxon>
        <taxon>fabids</taxon>
        <taxon>Fabales</taxon>
        <taxon>Fabaceae</taxon>
        <taxon>Papilionoideae</taxon>
        <taxon>50 kb inversion clade</taxon>
        <taxon>NPAAA clade</taxon>
        <taxon>indigoferoid/millettioid clade</taxon>
        <taxon>Phaseoleae</taxon>
        <taxon>Phaseolus</taxon>
    </lineage>
</organism>
<dbReference type="SMR" id="V7CIR6"/>
<dbReference type="OMA" id="CAILLDH"/>
<dbReference type="PANTHER" id="PTHR38394">
    <property type="entry name" value="NEUROFILAMENT LIGHT PROTEIN"/>
    <property type="match status" value="1"/>
</dbReference>
<feature type="coiled-coil region" evidence="1">
    <location>
        <begin position="300"/>
        <end position="327"/>
    </location>
</feature>
<dbReference type="eggNOG" id="ENOG502QTJ3">
    <property type="taxonomic scope" value="Eukaryota"/>
</dbReference>
<feature type="coiled-coil region" evidence="1">
    <location>
        <begin position="598"/>
        <end position="632"/>
    </location>
</feature>
<protein>
    <recommendedName>
        <fullName evidence="5">UVR domain-containing protein</fullName>
    </recommendedName>
</protein>
<proteinExistence type="predicted"/>
<feature type="compositionally biased region" description="Polar residues" evidence="2">
    <location>
        <begin position="229"/>
        <end position="240"/>
    </location>
</feature>
<dbReference type="STRING" id="3885.V7CIR6"/>
<dbReference type="PANTHER" id="PTHR38394:SF1">
    <property type="entry name" value="NEUROFILAMENT LIGHT PROTEIN"/>
    <property type="match status" value="1"/>
</dbReference>
<feature type="region of interest" description="Disordered" evidence="2">
    <location>
        <begin position="173"/>
        <end position="258"/>
    </location>
</feature>
<feature type="coiled-coil region" evidence="1">
    <location>
        <begin position="458"/>
        <end position="492"/>
    </location>
</feature>
<keyword evidence="4" id="KW-1185">Reference proteome</keyword>
<dbReference type="EMBL" id="CM002289">
    <property type="protein sequence ID" value="ESW29238.1"/>
    <property type="molecule type" value="Genomic_DNA"/>
</dbReference>
<name>V7CIR6_PHAVU</name>
<evidence type="ECO:0000256" key="1">
    <source>
        <dbReference type="SAM" id="Coils"/>
    </source>
</evidence>
<evidence type="ECO:0000313" key="3">
    <source>
        <dbReference type="EMBL" id="ESW29238.1"/>
    </source>
</evidence>
<dbReference type="Proteomes" id="UP000000226">
    <property type="component" value="Chromosome 2"/>
</dbReference>
<feature type="region of interest" description="Disordered" evidence="2">
    <location>
        <begin position="81"/>
        <end position="156"/>
    </location>
</feature>
<evidence type="ECO:0000313" key="4">
    <source>
        <dbReference type="Proteomes" id="UP000000226"/>
    </source>
</evidence>
<dbReference type="OrthoDB" id="1301563at2759"/>
<dbReference type="AlphaFoldDB" id="V7CIR6"/>
<feature type="compositionally biased region" description="Low complexity" evidence="2">
    <location>
        <begin position="183"/>
        <end position="194"/>
    </location>
</feature>
<feature type="compositionally biased region" description="Low complexity" evidence="2">
    <location>
        <begin position="88"/>
        <end position="111"/>
    </location>
</feature>
<accession>V7CIR6</accession>
<sequence length="807" mass="89891">MASDGKKGDDMDSLFEGMVLFNPSAQIENEIEIGVEEAEVQHHNYNGSDALTTSQPLDENLFSDLTLVLDPLQNDQLAQPDHDLQSHQQLSVSATQAQAQSQSQAQAQAQAPRRRKRSGLRIGYGRDALHSNHMPHTLSPLPQPISDSDSLGAADTAQVPDTLPSIITATATSTDHADAVTLSQPSPESSSKSENGNREYQHASAFSEEEPSAESSSKSENENRNVSSFSEAGTSFTESSSKSEDDNLNQQDAPAFPEAEFRKIKATIREKLNHASQLVKNASSARKDSIRNRRKTVENANLASLKYMELEKQLEEACEAEDFERAEKVSENLSVAEKEKQTFINSLREADAFVDALDLKLQHALDSQLVAEEQCAILLDHYAKNALNNADSTLKKATSVFSKEMDQWLSSSEALEVKKMELEIESQFMNEARLELNNTIEHSIQDDKREKEILCKRKDVLMGELDQLLALVKQKEKEIADNDSNLEAVENKINKVVSGFKEMQSSINVKYDKLQSVLEQVKLETETLALKKGEIDNLLTQEEEMGGILRKFARISTEEAEGYREIVKLRKSLMSSILKSREDKLTLAENEEKLSGDVKLFQQEVSAARASLQELSSRKSSIQQEIASFKQRIIFIDKRVPELEAEKRVASAARNFKEAARIASEAKSLCVEKESVQIDMDTSTLNLEKLEEEIKDTLNRLQETVGVISLKEKELAMVRYQKLLLASATARAEKAGALEIGDMEEANLLSTEAEAADREADKLQSTYKFEAKDLVDLGRHLISMDHVSYLDQKQLGELVVSLHLLSG</sequence>
<gene>
    <name evidence="3" type="ORF">PHAVU_002G054800g</name>
</gene>
<dbReference type="Gramene" id="ESW29238">
    <property type="protein sequence ID" value="ESW29238"/>
    <property type="gene ID" value="PHAVU_002G054800g"/>
</dbReference>
<feature type="coiled-coil region" evidence="1">
    <location>
        <begin position="673"/>
        <end position="707"/>
    </location>
</feature>